<evidence type="ECO:0008006" key="2">
    <source>
        <dbReference type="Google" id="ProtNLM"/>
    </source>
</evidence>
<dbReference type="AlphaFoldDB" id="A0A6J4NQD0"/>
<reference evidence="1" key="1">
    <citation type="submission" date="2020-02" db="EMBL/GenBank/DDBJ databases">
        <authorList>
            <person name="Meier V. D."/>
        </authorList>
    </citation>
    <scope>NUCLEOTIDE SEQUENCE</scope>
    <source>
        <strain evidence="1">AVDCRST_MAG47</strain>
    </source>
</reference>
<organism evidence="1">
    <name type="scientific">uncultured Nocardioidaceae bacterium</name>
    <dbReference type="NCBI Taxonomy" id="253824"/>
    <lineage>
        <taxon>Bacteria</taxon>
        <taxon>Bacillati</taxon>
        <taxon>Actinomycetota</taxon>
        <taxon>Actinomycetes</taxon>
        <taxon>Propionibacteriales</taxon>
        <taxon>Nocardioidaceae</taxon>
        <taxon>environmental samples</taxon>
    </lineage>
</organism>
<sequence>MRLRNLPTRLTSGGFIFNSGLEKWDGGPEQAEALHGMAASSFPALNKVSPPTFLKALAAAEMATGALLLAPIVSPVKAGAALTAFSAGLLTMYARTPAMRKPGSIFPSPDGIGVAKDVWMFGIGTGLVLGGLTDDVRDVAKGAKKVVTA</sequence>
<protein>
    <recommendedName>
        <fullName evidence="2">DoxX family protein</fullName>
    </recommendedName>
</protein>
<gene>
    <name evidence="1" type="ORF">AVDCRST_MAG47-3002</name>
</gene>
<name>A0A6J4NQD0_9ACTN</name>
<proteinExistence type="predicted"/>
<dbReference type="EMBL" id="CADCUK010000198">
    <property type="protein sequence ID" value="CAA9394075.1"/>
    <property type="molecule type" value="Genomic_DNA"/>
</dbReference>
<evidence type="ECO:0000313" key="1">
    <source>
        <dbReference type="EMBL" id="CAA9394075.1"/>
    </source>
</evidence>
<accession>A0A6J4NQD0</accession>